<evidence type="ECO:0000259" key="6">
    <source>
        <dbReference type="PROSITE" id="PS00715"/>
    </source>
</evidence>
<organism evidence="8 9">
    <name type="scientific">Dethiosulfovibrio marinus</name>
    <dbReference type="NCBI Taxonomy" id="133532"/>
    <lineage>
        <taxon>Bacteria</taxon>
        <taxon>Thermotogati</taxon>
        <taxon>Synergistota</taxon>
        <taxon>Synergistia</taxon>
        <taxon>Synergistales</taxon>
        <taxon>Dethiosulfovibrionaceae</taxon>
        <taxon>Dethiosulfovibrio</taxon>
    </lineage>
</organism>
<dbReference type="EMBL" id="JAKGUD010000002">
    <property type="protein sequence ID" value="MCF4141620.1"/>
    <property type="molecule type" value="Genomic_DNA"/>
</dbReference>
<evidence type="ECO:0000256" key="4">
    <source>
        <dbReference type="ARBA" id="ARBA00023163"/>
    </source>
</evidence>
<evidence type="ECO:0000256" key="2">
    <source>
        <dbReference type="ARBA" id="ARBA00023082"/>
    </source>
</evidence>
<dbReference type="InterPro" id="IPR007630">
    <property type="entry name" value="RNA_pol_sigma70_r4"/>
</dbReference>
<dbReference type="SUPFAM" id="SSF88659">
    <property type="entry name" value="Sigma3 and sigma4 domains of RNA polymerase sigma factors"/>
    <property type="match status" value="2"/>
</dbReference>
<dbReference type="PRINTS" id="PR00046">
    <property type="entry name" value="SIGMA70FCT"/>
</dbReference>
<evidence type="ECO:0000313" key="9">
    <source>
        <dbReference type="Proteomes" id="UP001200430"/>
    </source>
</evidence>
<evidence type="ECO:0000259" key="7">
    <source>
        <dbReference type="PROSITE" id="PS00716"/>
    </source>
</evidence>
<dbReference type="InterPro" id="IPR007627">
    <property type="entry name" value="RNA_pol_sigma70_r2"/>
</dbReference>
<comment type="similarity">
    <text evidence="5">Belongs to the sigma-70 factor family.</text>
</comment>
<dbReference type="InterPro" id="IPR014284">
    <property type="entry name" value="RNA_pol_sigma-70_dom"/>
</dbReference>
<dbReference type="RefSeq" id="WP_236098120.1">
    <property type="nucleotide sequence ID" value="NZ_JAKGUD010000002.1"/>
</dbReference>
<dbReference type="Pfam" id="PF04542">
    <property type="entry name" value="Sigma70_r2"/>
    <property type="match status" value="1"/>
</dbReference>
<dbReference type="CDD" id="cd06171">
    <property type="entry name" value="Sigma70_r4"/>
    <property type="match status" value="1"/>
</dbReference>
<evidence type="ECO:0000313" key="8">
    <source>
        <dbReference type="EMBL" id="MCF4141620.1"/>
    </source>
</evidence>
<comment type="caution">
    <text evidence="8">The sequence shown here is derived from an EMBL/GenBank/DDBJ whole genome shotgun (WGS) entry which is preliminary data.</text>
</comment>
<dbReference type="Proteomes" id="UP001200430">
    <property type="component" value="Unassembled WGS sequence"/>
</dbReference>
<reference evidence="8 9" key="1">
    <citation type="submission" date="2022-01" db="EMBL/GenBank/DDBJ databases">
        <title>Dethiosulfovibrio faecalis sp. nov., a novel proteolytic, non-sulfur-reducing bacterium isolated from a marine aquaculture solid waste bioreactor.</title>
        <authorList>
            <person name="Grabowski S."/>
            <person name="Apolinario E."/>
            <person name="Schneider N."/>
            <person name="Marshall C.W."/>
            <person name="Sowers K.R."/>
        </authorList>
    </citation>
    <scope>NUCLEOTIDE SEQUENCE [LARGE SCALE GENOMIC DNA]</scope>
    <source>
        <strain evidence="8 9">DSM 12537</strain>
    </source>
</reference>
<dbReference type="InterPro" id="IPR013325">
    <property type="entry name" value="RNA_pol_sigma_r2"/>
</dbReference>
<dbReference type="NCBIfam" id="TIGR02479">
    <property type="entry name" value="FliA_WhiG"/>
    <property type="match status" value="1"/>
</dbReference>
<dbReference type="PIRSF" id="PIRSF000770">
    <property type="entry name" value="RNA_pol_sigma-SigE/K"/>
    <property type="match status" value="1"/>
</dbReference>
<dbReference type="NCBIfam" id="NF005413">
    <property type="entry name" value="PRK06986.1"/>
    <property type="match status" value="1"/>
</dbReference>
<dbReference type="PROSITE" id="PS00715">
    <property type="entry name" value="SIGMA70_1"/>
    <property type="match status" value="1"/>
</dbReference>
<sequence length="248" mass="28378">MPPSKEDEALWQRYRSNPSEKDEIVSRYIPLVKYVVARMTVTPPSGLDYEDLISFGLMGLLDAIDRFEIERGFSFQTFAVPRIRGAVLDELRKCDWFSRTGREKLQRLERATERLMIQGITPDDESLKREMDVDDKTYREMLNLASRGYVVSLDEVMSLDEGDVQKGDLLSDTGTSAQEFLENREEIDLVVGALNRLSERERLVLSMYYLEEMTLKEIGLVLGVTESRVSQIHGKAIVSLKARLSASR</sequence>
<dbReference type="PANTHER" id="PTHR30385:SF7">
    <property type="entry name" value="RNA POLYMERASE SIGMA FACTOR FLIA"/>
    <property type="match status" value="1"/>
</dbReference>
<keyword evidence="1 5" id="KW-0805">Transcription regulation</keyword>
<protein>
    <recommendedName>
        <fullName evidence="5">RNA polymerase sigma factor</fullName>
    </recommendedName>
</protein>
<feature type="domain" description="RNA polymerase sigma-70" evidence="6">
    <location>
        <begin position="51"/>
        <end position="64"/>
    </location>
</feature>
<dbReference type="InterPro" id="IPR013324">
    <property type="entry name" value="RNA_pol_sigma_r3/r4-like"/>
</dbReference>
<dbReference type="SUPFAM" id="SSF88946">
    <property type="entry name" value="Sigma2 domain of RNA polymerase sigma factors"/>
    <property type="match status" value="1"/>
</dbReference>
<evidence type="ECO:0000256" key="3">
    <source>
        <dbReference type="ARBA" id="ARBA00023125"/>
    </source>
</evidence>
<comment type="function">
    <text evidence="5">Sigma factors are initiation factors that promote the attachment of RNA polymerase to specific initiation sites and are then released.</text>
</comment>
<evidence type="ECO:0000256" key="5">
    <source>
        <dbReference type="RuleBase" id="RU362124"/>
    </source>
</evidence>
<keyword evidence="9" id="KW-1185">Reference proteome</keyword>
<dbReference type="PROSITE" id="PS00716">
    <property type="entry name" value="SIGMA70_2"/>
    <property type="match status" value="1"/>
</dbReference>
<dbReference type="Gene3D" id="1.20.140.160">
    <property type="match status" value="1"/>
</dbReference>
<feature type="domain" description="RNA polymerase sigma-70" evidence="7">
    <location>
        <begin position="214"/>
        <end position="240"/>
    </location>
</feature>
<keyword evidence="2 5" id="KW-0731">Sigma factor</keyword>
<keyword evidence="3 5" id="KW-0238">DNA-binding</keyword>
<dbReference type="NCBIfam" id="TIGR02937">
    <property type="entry name" value="sigma70-ECF"/>
    <property type="match status" value="1"/>
</dbReference>
<evidence type="ECO:0000256" key="1">
    <source>
        <dbReference type="ARBA" id="ARBA00023015"/>
    </source>
</evidence>
<dbReference type="Gene3D" id="1.10.1740.10">
    <property type="match status" value="1"/>
</dbReference>
<gene>
    <name evidence="8" type="ORF">L2W38_02145</name>
</gene>
<name>A0ABS9EP11_9BACT</name>
<dbReference type="InterPro" id="IPR000943">
    <property type="entry name" value="RNA_pol_sigma70"/>
</dbReference>
<accession>A0ABS9EP11</accession>
<proteinExistence type="inferred from homology"/>
<dbReference type="Pfam" id="PF04545">
    <property type="entry name" value="Sigma70_r4"/>
    <property type="match status" value="1"/>
</dbReference>
<dbReference type="PANTHER" id="PTHR30385">
    <property type="entry name" value="SIGMA FACTOR F FLAGELLAR"/>
    <property type="match status" value="1"/>
</dbReference>
<dbReference type="InterPro" id="IPR012845">
    <property type="entry name" value="RNA_pol_sigma_FliA_WhiG"/>
</dbReference>
<keyword evidence="4 5" id="KW-0804">Transcription</keyword>